<dbReference type="GeneID" id="96755304"/>
<dbReference type="OrthoDB" id="135105at2"/>
<sequence>MAPGILVEEILSLPGQGNLLVEAGPGGGKSTLMARLAGRLSQLLLQRGGGEASLIPVWTTASYLATSHDGVDLALSRLVYGRAYDGDRQFTKVVKELMPEGSTWLIMVDGLDEVSAVGERAHLARRLTTLAGQTRADEARARFVVASRPLHRLERAVFDRAGFTRWAVAPFDDGQVQQFAARWFGAEEPGPRQAQEFVRQANLAGMQELMANPLLAAVAAAVFEAWPDRMLPANQYALYEQYRAYLISAKSLQRDTYLSCLVPSTMRDPAALDCLRFLRERFDDLLRHLALTTVTETSPDLLHTALLWLTEQLGPRTRTSIPGWSEKIAALLTTSGLILPSEDGLRFLHVSFAEHLAAEAESLCLPAHFDPMSREWAAVLEQAVLGKEGRARTARTALLHFSHRHPLESARMLTWLQQGTERHQQIAGFLLAEGSPAAPAHVASFLEKLPSLPPDCWRMAGHLTDPSAHEMLCSYASSASHPRALRQQALAALAIRHPGEAEKVRACFTAPLDEHGLIGVQKPSEEGWLLPPDADGCWEPSALIDVLEQLSSEDVRDGAMLFSELVCEGSLESAERSAVIYRLCEAAPEEAKWTAERLQDIAASTQVAPWLRIDAAEALTEFGETYLTNAMVALTSIAEDQHHAIQSRLAAAECLADLGRPHVEYACRILTRLAQQETTQPCHRMELWEALAQLQD</sequence>
<dbReference type="AlphaFoldDB" id="A0A5J4LSC8"/>
<dbReference type="Gene3D" id="3.40.50.300">
    <property type="entry name" value="P-loop containing nucleotide triphosphate hydrolases"/>
    <property type="match status" value="1"/>
</dbReference>
<comment type="caution">
    <text evidence="2">The sequence shown here is derived from an EMBL/GenBank/DDBJ whole genome shotgun (WGS) entry which is preliminary data.</text>
</comment>
<reference evidence="2 3" key="1">
    <citation type="submission" date="2019-10" db="EMBL/GenBank/DDBJ databases">
        <title>Whole genome shotgun sequence of Streptomyces angustmyceticus NBRC 3934.</title>
        <authorList>
            <person name="Hosoyama A."/>
            <person name="Ichikawa N."/>
            <person name="Kimura A."/>
            <person name="Kitahashi Y."/>
            <person name="Komaki H."/>
            <person name="Uohara A."/>
        </authorList>
    </citation>
    <scope>NUCLEOTIDE SEQUENCE [LARGE SCALE GENOMIC DNA]</scope>
    <source>
        <strain evidence="2 3">NBRC 3934</strain>
    </source>
</reference>
<organism evidence="2 3">
    <name type="scientific">Streptomyces angustmyceticus</name>
    <dbReference type="NCBI Taxonomy" id="285578"/>
    <lineage>
        <taxon>Bacteria</taxon>
        <taxon>Bacillati</taxon>
        <taxon>Actinomycetota</taxon>
        <taxon>Actinomycetes</taxon>
        <taxon>Kitasatosporales</taxon>
        <taxon>Streptomycetaceae</taxon>
        <taxon>Streptomyces</taxon>
    </lineage>
</organism>
<dbReference type="Proteomes" id="UP000325598">
    <property type="component" value="Unassembled WGS sequence"/>
</dbReference>
<keyword evidence="3" id="KW-1185">Reference proteome</keyword>
<dbReference type="SUPFAM" id="SSF52540">
    <property type="entry name" value="P-loop containing nucleoside triphosphate hydrolases"/>
    <property type="match status" value="1"/>
</dbReference>
<dbReference type="InterPro" id="IPR007111">
    <property type="entry name" value="NACHT_NTPase"/>
</dbReference>
<gene>
    <name evidence="2" type="ORF">San01_57260</name>
</gene>
<evidence type="ECO:0000313" key="2">
    <source>
        <dbReference type="EMBL" id="GES33238.1"/>
    </source>
</evidence>
<name>A0A5J4LSC8_9ACTN</name>
<evidence type="ECO:0000313" key="3">
    <source>
        <dbReference type="Proteomes" id="UP000325598"/>
    </source>
</evidence>
<proteinExistence type="predicted"/>
<dbReference type="InterPro" id="IPR027417">
    <property type="entry name" value="P-loop_NTPase"/>
</dbReference>
<feature type="domain" description="NACHT" evidence="1">
    <location>
        <begin position="24"/>
        <end position="186"/>
    </location>
</feature>
<dbReference type="Pfam" id="PF05729">
    <property type="entry name" value="NACHT"/>
    <property type="match status" value="1"/>
</dbReference>
<accession>A0A5J4LSC8</accession>
<protein>
    <recommendedName>
        <fullName evidence="1">NACHT domain-containing protein</fullName>
    </recommendedName>
</protein>
<evidence type="ECO:0000259" key="1">
    <source>
        <dbReference type="Pfam" id="PF05729"/>
    </source>
</evidence>
<dbReference type="RefSeq" id="WP_086715047.1">
    <property type="nucleotide sequence ID" value="NZ_BLAG01000018.1"/>
</dbReference>
<dbReference type="EMBL" id="BLAG01000018">
    <property type="protein sequence ID" value="GES33238.1"/>
    <property type="molecule type" value="Genomic_DNA"/>
</dbReference>